<evidence type="ECO:0008006" key="3">
    <source>
        <dbReference type="Google" id="ProtNLM"/>
    </source>
</evidence>
<reference evidence="1 2" key="2">
    <citation type="submission" date="2017-10" db="EMBL/GenBank/DDBJ databases">
        <title>Genome analyses suggest a sexual origin of heterokaryosis in a supposedly ancient asexual fungus.</title>
        <authorList>
            <person name="Corradi N."/>
            <person name="Sedzielewska K."/>
            <person name="Noel J."/>
            <person name="Charron P."/>
            <person name="Farinelli L."/>
            <person name="Marton T."/>
            <person name="Kruger M."/>
            <person name="Pelin A."/>
            <person name="Brachmann A."/>
            <person name="Corradi N."/>
        </authorList>
    </citation>
    <scope>NUCLEOTIDE SEQUENCE [LARGE SCALE GENOMIC DNA]</scope>
    <source>
        <strain evidence="1 2">A1</strain>
    </source>
</reference>
<gene>
    <name evidence="1" type="ORF">RhiirA1_487941</name>
</gene>
<sequence>MYARIKRDALSNDGFAAYRQFREVYKLETIQRQFGDSIEQQKFRGILSRMRDGESTIEDWKILASRIEDKQSREERNRFSDATFILPRWVDVDAVNMEKLRSLNRLVAKILAVHSGGREAKNADSDTVKGLKAQLLLARGAHIMLTANLWTAAGLVNGSMGTVWDIIFNDQGPPYLRFQQ</sequence>
<evidence type="ECO:0000313" key="2">
    <source>
        <dbReference type="Proteomes" id="UP000232688"/>
    </source>
</evidence>
<name>A0A2N0RDB5_9GLOM</name>
<organism evidence="1 2">
    <name type="scientific">Rhizophagus irregularis</name>
    <dbReference type="NCBI Taxonomy" id="588596"/>
    <lineage>
        <taxon>Eukaryota</taxon>
        <taxon>Fungi</taxon>
        <taxon>Fungi incertae sedis</taxon>
        <taxon>Mucoromycota</taxon>
        <taxon>Glomeromycotina</taxon>
        <taxon>Glomeromycetes</taxon>
        <taxon>Glomerales</taxon>
        <taxon>Glomeraceae</taxon>
        <taxon>Rhizophagus</taxon>
    </lineage>
</organism>
<dbReference type="VEuPathDB" id="FungiDB:RhiirA1_487941"/>
<reference evidence="1 2" key="1">
    <citation type="submission" date="2017-10" db="EMBL/GenBank/DDBJ databases">
        <title>Extensive intraspecific genome diversity in a model arbuscular mycorrhizal fungus.</title>
        <authorList>
            <person name="Chen E.C.H."/>
            <person name="Morin E."/>
            <person name="Baudet D."/>
            <person name="Noel J."/>
            <person name="Ndikumana S."/>
            <person name="Charron P."/>
            <person name="St-Onge C."/>
            <person name="Giorgi J."/>
            <person name="Grigoriev I.V."/>
            <person name="Roux C."/>
            <person name="Martin F.M."/>
            <person name="Corradi N."/>
        </authorList>
    </citation>
    <scope>NUCLEOTIDE SEQUENCE [LARGE SCALE GENOMIC DNA]</scope>
    <source>
        <strain evidence="1 2">A1</strain>
    </source>
</reference>
<dbReference type="AlphaFoldDB" id="A0A2N0RDB5"/>
<proteinExistence type="predicted"/>
<dbReference type="Proteomes" id="UP000232688">
    <property type="component" value="Unassembled WGS sequence"/>
</dbReference>
<comment type="caution">
    <text evidence="1">The sequence shown here is derived from an EMBL/GenBank/DDBJ whole genome shotgun (WGS) entry which is preliminary data.</text>
</comment>
<accession>A0A2N0RDB5</accession>
<dbReference type="EMBL" id="LLXH01001005">
    <property type="protein sequence ID" value="PKC61305.1"/>
    <property type="molecule type" value="Genomic_DNA"/>
</dbReference>
<evidence type="ECO:0000313" key="1">
    <source>
        <dbReference type="EMBL" id="PKC61305.1"/>
    </source>
</evidence>
<dbReference type="VEuPathDB" id="FungiDB:FUN_018166"/>
<dbReference type="VEuPathDB" id="FungiDB:RhiirFUN_019562"/>
<protein>
    <recommendedName>
        <fullName evidence="3">DNA helicase</fullName>
    </recommendedName>
</protein>